<dbReference type="AlphaFoldDB" id="A0A5J6L277"/>
<sequence length="257" mass="26963">MYNYDNSGAVIGLIVAGLFIWLIVAAAAYVVSSIFYAKLFAKAGVEGAWRGWVPFYRELIFVKLGDLNPWWLLVLIGAAFVLNLVPYVGVLIGWIPSVAAYVYVILAAYRIQTKLGKDAPWVILAIFLWIVWLGIMAFDRSRWTTAVAPAPWARNFLADNTVWPGIPAQGAVGYAPPAAPGYPAPGAYPPPAGYGQPPAGYPAPSAPGGYPAPGAPTPPPAAPPTTPPPAAPPAATPPPAQEPPATPPAPPAEPPRG</sequence>
<evidence type="ECO:0000256" key="1">
    <source>
        <dbReference type="SAM" id="MobiDB-lite"/>
    </source>
</evidence>
<keyword evidence="2" id="KW-0472">Membrane</keyword>
<proteinExistence type="predicted"/>
<feature type="transmembrane region" description="Helical" evidence="2">
    <location>
        <begin position="121"/>
        <end position="138"/>
    </location>
</feature>
<dbReference type="KEGG" id="mlz:F6J85_05465"/>
<keyword evidence="2" id="KW-1133">Transmembrane helix</keyword>
<gene>
    <name evidence="3" type="ORF">F6J85_05465</name>
</gene>
<organism evidence="3 4">
    <name type="scientific">Microbacterium lushaniae</name>
    <dbReference type="NCBI Taxonomy" id="2614639"/>
    <lineage>
        <taxon>Bacteria</taxon>
        <taxon>Bacillati</taxon>
        <taxon>Actinomycetota</taxon>
        <taxon>Actinomycetes</taxon>
        <taxon>Micrococcales</taxon>
        <taxon>Microbacteriaceae</taxon>
        <taxon>Microbacterium</taxon>
    </lineage>
</organism>
<dbReference type="EMBL" id="CP044232">
    <property type="protein sequence ID" value="QEW02604.1"/>
    <property type="molecule type" value="Genomic_DNA"/>
</dbReference>
<evidence type="ECO:0000313" key="3">
    <source>
        <dbReference type="EMBL" id="QEW02604.1"/>
    </source>
</evidence>
<dbReference type="Proteomes" id="UP000325516">
    <property type="component" value="Chromosome"/>
</dbReference>
<evidence type="ECO:0000256" key="2">
    <source>
        <dbReference type="SAM" id="Phobius"/>
    </source>
</evidence>
<feature type="transmembrane region" description="Helical" evidence="2">
    <location>
        <begin position="67"/>
        <end position="85"/>
    </location>
</feature>
<accession>A0A5J6L277</accession>
<keyword evidence="4" id="KW-1185">Reference proteome</keyword>
<protein>
    <submittedName>
        <fullName evidence="3">Large exoprotein</fullName>
    </submittedName>
</protein>
<dbReference type="RefSeq" id="WP_150924165.1">
    <property type="nucleotide sequence ID" value="NZ_CP044232.1"/>
</dbReference>
<name>A0A5J6L277_9MICO</name>
<feature type="region of interest" description="Disordered" evidence="1">
    <location>
        <begin position="193"/>
        <end position="257"/>
    </location>
</feature>
<feature type="transmembrane region" description="Helical" evidence="2">
    <location>
        <begin position="91"/>
        <end position="109"/>
    </location>
</feature>
<dbReference type="PRINTS" id="PR01217">
    <property type="entry name" value="PRICHEXTENSN"/>
</dbReference>
<feature type="transmembrane region" description="Helical" evidence="2">
    <location>
        <begin position="6"/>
        <end position="31"/>
    </location>
</feature>
<keyword evidence="2" id="KW-0812">Transmembrane</keyword>
<reference evidence="4" key="1">
    <citation type="submission" date="2019-09" db="EMBL/GenBank/DDBJ databases">
        <title>Mumia zhuanghuii sp. nov. isolated from the intestinal contents of plateau pika (Ochotona curzoniae) in the Qinghai-Tibet plateau of China.</title>
        <authorList>
            <person name="Tian Z."/>
        </authorList>
    </citation>
    <scope>NUCLEOTIDE SEQUENCE [LARGE SCALE GENOMIC DNA]</scope>
    <source>
        <strain evidence="4">L-031</strain>
    </source>
</reference>
<feature type="compositionally biased region" description="Pro residues" evidence="1">
    <location>
        <begin position="213"/>
        <end position="257"/>
    </location>
</feature>
<evidence type="ECO:0000313" key="4">
    <source>
        <dbReference type="Proteomes" id="UP000325516"/>
    </source>
</evidence>